<name>A0A6G5A1N4_RHIMP</name>
<protein>
    <submittedName>
        <fullName evidence="1">Putative secreted protein</fullName>
    </submittedName>
</protein>
<dbReference type="EMBL" id="GIKN01002648">
    <property type="protein sequence ID" value="NIE44921.1"/>
    <property type="molecule type" value="Transcribed_RNA"/>
</dbReference>
<reference evidence="1" key="1">
    <citation type="submission" date="2020-03" db="EMBL/GenBank/DDBJ databases">
        <title>A transcriptome and proteome of the tick Rhipicephalus microplus shaped by the genetic composition of its hosts and developmental stage.</title>
        <authorList>
            <person name="Garcia G.R."/>
            <person name="Ribeiro J.M.C."/>
            <person name="Maruyama S.R."/>
            <person name="Gardinasse L.G."/>
            <person name="Nelson K."/>
            <person name="Ferreira B.R."/>
            <person name="Andrade T.G."/>
            <person name="Santos I.K.F.M."/>
        </authorList>
    </citation>
    <scope>NUCLEOTIDE SEQUENCE</scope>
    <source>
        <strain evidence="1">NSGR</strain>
        <tissue evidence="1">Salivary glands</tissue>
    </source>
</reference>
<proteinExistence type="predicted"/>
<organism evidence="1">
    <name type="scientific">Rhipicephalus microplus</name>
    <name type="common">Cattle tick</name>
    <name type="synonym">Boophilus microplus</name>
    <dbReference type="NCBI Taxonomy" id="6941"/>
    <lineage>
        <taxon>Eukaryota</taxon>
        <taxon>Metazoa</taxon>
        <taxon>Ecdysozoa</taxon>
        <taxon>Arthropoda</taxon>
        <taxon>Chelicerata</taxon>
        <taxon>Arachnida</taxon>
        <taxon>Acari</taxon>
        <taxon>Parasitiformes</taxon>
        <taxon>Ixodida</taxon>
        <taxon>Ixodoidea</taxon>
        <taxon>Ixodidae</taxon>
        <taxon>Rhipicephalinae</taxon>
        <taxon>Rhipicephalus</taxon>
        <taxon>Boophilus</taxon>
    </lineage>
</organism>
<evidence type="ECO:0000313" key="1">
    <source>
        <dbReference type="EMBL" id="NIE44921.1"/>
    </source>
</evidence>
<sequence>MPLHAKKTLLALTTIMGIVVLAPGAAVVTLQNNTNQNEHFLSPAALLLRVKRNVGCSDSPSSDGNLCYNAQCPYFSMGACKDGFCACAPEGTNMAAIRVVCYDSCYASCTGSCLMNNFNRTSLKMPCDTSCTKLCYEN</sequence>
<dbReference type="AlphaFoldDB" id="A0A6G5A1N4"/>
<accession>A0A6G5A1N4</accession>